<evidence type="ECO:0000313" key="4">
    <source>
        <dbReference type="EMBL" id="AKU15438.1"/>
    </source>
</evidence>
<protein>
    <submittedName>
        <fullName evidence="4">4-oxalocrotonate tautomerase</fullName>
    </submittedName>
</protein>
<feature type="domain" description="4-oxalocrotonate tautomerase-like" evidence="3">
    <location>
        <begin position="2"/>
        <end position="62"/>
    </location>
</feature>
<dbReference type="PANTHER" id="PTHR35530">
    <property type="entry name" value="TAUTOMERASE-RELATED"/>
    <property type="match status" value="1"/>
</dbReference>
<dbReference type="STRING" id="571913.VV02_05440"/>
<evidence type="ECO:0000259" key="3">
    <source>
        <dbReference type="Pfam" id="PF01361"/>
    </source>
</evidence>
<name>A0A0K1JFS7_9MICO</name>
<keyword evidence="5" id="KW-1185">Reference proteome</keyword>
<gene>
    <name evidence="4" type="ORF">VV02_05440</name>
</gene>
<accession>A0A0K1JFS7</accession>
<dbReference type="GO" id="GO:0016853">
    <property type="term" value="F:isomerase activity"/>
    <property type="evidence" value="ECO:0007669"/>
    <property type="project" value="UniProtKB-KW"/>
</dbReference>
<keyword evidence="2" id="KW-0413">Isomerase</keyword>
<dbReference type="EMBL" id="CP011112">
    <property type="protein sequence ID" value="AKU15438.1"/>
    <property type="molecule type" value="Genomic_DNA"/>
</dbReference>
<dbReference type="PANTHER" id="PTHR35530:SF2">
    <property type="entry name" value="BSL4019 PROTEIN"/>
    <property type="match status" value="1"/>
</dbReference>
<dbReference type="OrthoDB" id="1438441at2"/>
<comment type="similarity">
    <text evidence="1">Belongs to the 4-oxalocrotonate tautomerase family.</text>
</comment>
<organism evidence="4 5">
    <name type="scientific">Luteipulveratus mongoliensis</name>
    <dbReference type="NCBI Taxonomy" id="571913"/>
    <lineage>
        <taxon>Bacteria</taxon>
        <taxon>Bacillati</taxon>
        <taxon>Actinomycetota</taxon>
        <taxon>Actinomycetes</taxon>
        <taxon>Micrococcales</taxon>
        <taxon>Dermacoccaceae</taxon>
        <taxon>Luteipulveratus</taxon>
    </lineage>
</organism>
<dbReference type="AlphaFoldDB" id="A0A0K1JFS7"/>
<dbReference type="Proteomes" id="UP000066480">
    <property type="component" value="Chromosome"/>
</dbReference>
<dbReference type="SUPFAM" id="SSF55331">
    <property type="entry name" value="Tautomerase/MIF"/>
    <property type="match status" value="1"/>
</dbReference>
<proteinExistence type="inferred from homology"/>
<reference evidence="4 5" key="1">
    <citation type="submission" date="2015-03" db="EMBL/GenBank/DDBJ databases">
        <title>Luteipulveratus halotolerans sp. nov., a novel actinobacterium (Dermacoccaceae) from Sarawak, Malaysia.</title>
        <authorList>
            <person name="Juboi H."/>
            <person name="Basik A."/>
            <person name="Shamsul S.S."/>
            <person name="Arnold P."/>
            <person name="Schmitt E.K."/>
            <person name="Sanglier J.-J."/>
            <person name="Yeo T."/>
        </authorList>
    </citation>
    <scope>NUCLEOTIDE SEQUENCE [LARGE SCALE GENOMIC DNA]</scope>
    <source>
        <strain evidence="4 5">MN07-A0370</strain>
    </source>
</reference>
<dbReference type="Pfam" id="PF01361">
    <property type="entry name" value="Tautomerase"/>
    <property type="match status" value="1"/>
</dbReference>
<dbReference type="KEGG" id="lmoi:VV02_05440"/>
<evidence type="ECO:0000256" key="2">
    <source>
        <dbReference type="ARBA" id="ARBA00023235"/>
    </source>
</evidence>
<sequence length="75" mass="7937">MPLINVKVIEGVFSDTQKGEIVRDLTDAMVRIEGENLRPVTWVVIEDVKSGEWGVGGNTLTTADVKALAAGVAVG</sequence>
<evidence type="ECO:0000313" key="5">
    <source>
        <dbReference type="Proteomes" id="UP000066480"/>
    </source>
</evidence>
<dbReference type="InterPro" id="IPR004370">
    <property type="entry name" value="4-OT-like_dom"/>
</dbReference>
<dbReference type="RefSeq" id="WP_052590333.1">
    <property type="nucleotide sequence ID" value="NZ_CP011112.1"/>
</dbReference>
<dbReference type="Gene3D" id="3.30.429.10">
    <property type="entry name" value="Macrophage Migration Inhibitory Factor"/>
    <property type="match status" value="1"/>
</dbReference>
<dbReference type="InterPro" id="IPR014347">
    <property type="entry name" value="Tautomerase/MIF_sf"/>
</dbReference>
<evidence type="ECO:0000256" key="1">
    <source>
        <dbReference type="ARBA" id="ARBA00006723"/>
    </source>
</evidence>